<keyword evidence="4" id="KW-1185">Reference proteome</keyword>
<dbReference type="SUPFAM" id="SSF53474">
    <property type="entry name" value="alpha/beta-Hydrolases"/>
    <property type="match status" value="1"/>
</dbReference>
<accession>A0A918MBW4</accession>
<protein>
    <recommendedName>
        <fullName evidence="2">AB hydrolase-1 domain-containing protein</fullName>
    </recommendedName>
</protein>
<dbReference type="InterPro" id="IPR029058">
    <property type="entry name" value="AB_hydrolase_fold"/>
</dbReference>
<comment type="caution">
    <text evidence="3">The sequence shown here is derived from an EMBL/GenBank/DDBJ whole genome shotgun (WGS) entry which is preliminary data.</text>
</comment>
<feature type="compositionally biased region" description="Low complexity" evidence="1">
    <location>
        <begin position="214"/>
        <end position="223"/>
    </location>
</feature>
<dbReference type="AlphaFoldDB" id="A0A918MBW4"/>
<dbReference type="EMBL" id="BMTD01000010">
    <property type="protein sequence ID" value="GGV04253.1"/>
    <property type="molecule type" value="Genomic_DNA"/>
</dbReference>
<feature type="domain" description="AB hydrolase-1" evidence="2">
    <location>
        <begin position="2"/>
        <end position="69"/>
    </location>
</feature>
<dbReference type="Proteomes" id="UP000618795">
    <property type="component" value="Unassembled WGS sequence"/>
</dbReference>
<sequence>MHAPDLRGHGHGDGPGGYRAETMSDDVHALLSALGLAGADAVRPSLGGIVAYLLAQRDPGAVRHLVLVLEDVCAPCRSTRPGCPGVRRGLQALRPAPAGDPGQHPGVVGDEGDRHVLARAVRGDGRYGLVVAQEDQHGVVVAVAPHEPDEAVQRVLDGAAVPSGARCRCGRPGPVALVRPPVTRSDRKTPSWAQSGHIGSVRGPDTPGCHRRSAATATSRAHR</sequence>
<evidence type="ECO:0000313" key="3">
    <source>
        <dbReference type="EMBL" id="GGV04253.1"/>
    </source>
</evidence>
<dbReference type="Gene3D" id="3.40.50.1820">
    <property type="entry name" value="alpha/beta hydrolase"/>
    <property type="match status" value="1"/>
</dbReference>
<evidence type="ECO:0000259" key="2">
    <source>
        <dbReference type="Pfam" id="PF00561"/>
    </source>
</evidence>
<feature type="region of interest" description="Disordered" evidence="1">
    <location>
        <begin position="181"/>
        <end position="223"/>
    </location>
</feature>
<evidence type="ECO:0000313" key="4">
    <source>
        <dbReference type="Proteomes" id="UP000618795"/>
    </source>
</evidence>
<evidence type="ECO:0000256" key="1">
    <source>
        <dbReference type="SAM" id="MobiDB-lite"/>
    </source>
</evidence>
<dbReference type="GO" id="GO:0003824">
    <property type="term" value="F:catalytic activity"/>
    <property type="evidence" value="ECO:0007669"/>
    <property type="project" value="UniProtKB-ARBA"/>
</dbReference>
<dbReference type="Pfam" id="PF00561">
    <property type="entry name" value="Abhydrolase_1"/>
    <property type="match status" value="1"/>
</dbReference>
<organism evidence="3 4">
    <name type="scientific">Streptomyces filipinensis</name>
    <dbReference type="NCBI Taxonomy" id="66887"/>
    <lineage>
        <taxon>Bacteria</taxon>
        <taxon>Bacillati</taxon>
        <taxon>Actinomycetota</taxon>
        <taxon>Actinomycetes</taxon>
        <taxon>Kitasatosporales</taxon>
        <taxon>Streptomycetaceae</taxon>
        <taxon>Streptomyces</taxon>
    </lineage>
</organism>
<gene>
    <name evidence="3" type="ORF">GCM10010260_46600</name>
</gene>
<feature type="region of interest" description="Disordered" evidence="1">
    <location>
        <begin position="1"/>
        <end position="20"/>
    </location>
</feature>
<feature type="compositionally biased region" description="Basic and acidic residues" evidence="1">
    <location>
        <begin position="1"/>
        <end position="12"/>
    </location>
</feature>
<reference evidence="3" key="1">
    <citation type="journal article" date="2014" name="Int. J. Syst. Evol. Microbiol.">
        <title>Complete genome sequence of Corynebacterium casei LMG S-19264T (=DSM 44701T), isolated from a smear-ripened cheese.</title>
        <authorList>
            <consortium name="US DOE Joint Genome Institute (JGI-PGF)"/>
            <person name="Walter F."/>
            <person name="Albersmeier A."/>
            <person name="Kalinowski J."/>
            <person name="Ruckert C."/>
        </authorList>
    </citation>
    <scope>NUCLEOTIDE SEQUENCE</scope>
    <source>
        <strain evidence="3">JCM 4369</strain>
    </source>
</reference>
<proteinExistence type="predicted"/>
<dbReference type="RefSeq" id="WP_308436280.1">
    <property type="nucleotide sequence ID" value="NZ_BMTD01000010.1"/>
</dbReference>
<dbReference type="InterPro" id="IPR000073">
    <property type="entry name" value="AB_hydrolase_1"/>
</dbReference>
<name>A0A918MBW4_9ACTN</name>
<reference evidence="3" key="2">
    <citation type="submission" date="2020-09" db="EMBL/GenBank/DDBJ databases">
        <authorList>
            <person name="Sun Q."/>
            <person name="Ohkuma M."/>
        </authorList>
    </citation>
    <scope>NUCLEOTIDE SEQUENCE</scope>
    <source>
        <strain evidence="3">JCM 4369</strain>
    </source>
</reference>